<dbReference type="PROSITE" id="PS50096">
    <property type="entry name" value="IQ"/>
    <property type="match status" value="1"/>
</dbReference>
<feature type="region of interest" description="Disordered" evidence="4">
    <location>
        <begin position="839"/>
        <end position="859"/>
    </location>
</feature>
<comment type="caution">
    <text evidence="5">The sequence shown here is derived from an EMBL/GenBank/DDBJ whole genome shotgun (WGS) entry which is preliminary data.</text>
</comment>
<evidence type="ECO:0000313" key="5">
    <source>
        <dbReference type="EMBL" id="CAD8103160.1"/>
    </source>
</evidence>
<evidence type="ECO:0000256" key="2">
    <source>
        <dbReference type="ARBA" id="ARBA00023043"/>
    </source>
</evidence>
<evidence type="ECO:0000313" key="6">
    <source>
        <dbReference type="Proteomes" id="UP000688137"/>
    </source>
</evidence>
<name>A0A8S1PJ93_PARPR</name>
<proteinExistence type="predicted"/>
<keyword evidence="1" id="KW-0677">Repeat</keyword>
<dbReference type="Proteomes" id="UP000688137">
    <property type="component" value="Unassembled WGS sequence"/>
</dbReference>
<dbReference type="OMA" id="ESKFESY"/>
<dbReference type="PANTHER" id="PTHR24171">
    <property type="entry name" value="ANKYRIN REPEAT DOMAIN-CONTAINING PROTEIN 39-RELATED"/>
    <property type="match status" value="1"/>
</dbReference>
<keyword evidence="6" id="KW-1185">Reference proteome</keyword>
<dbReference type="PANTHER" id="PTHR24171:SF8">
    <property type="entry name" value="BRCA1-ASSOCIATED RING DOMAIN PROTEIN 1"/>
    <property type="match status" value="1"/>
</dbReference>
<dbReference type="SMART" id="SM00248">
    <property type="entry name" value="ANK"/>
    <property type="match status" value="2"/>
</dbReference>
<dbReference type="EMBL" id="CAJJDM010000123">
    <property type="protein sequence ID" value="CAD8103160.1"/>
    <property type="molecule type" value="Genomic_DNA"/>
</dbReference>
<dbReference type="AlphaFoldDB" id="A0A8S1PJ93"/>
<evidence type="ECO:0000256" key="1">
    <source>
        <dbReference type="ARBA" id="ARBA00022737"/>
    </source>
</evidence>
<protein>
    <submittedName>
        <fullName evidence="5">Uncharacterized protein</fullName>
    </submittedName>
</protein>
<dbReference type="GO" id="GO:0085020">
    <property type="term" value="P:protein K6-linked ubiquitination"/>
    <property type="evidence" value="ECO:0007669"/>
    <property type="project" value="TreeGrafter"/>
</dbReference>
<dbReference type="InterPro" id="IPR002110">
    <property type="entry name" value="Ankyrin_rpt"/>
</dbReference>
<accession>A0A8S1PJ93</accession>
<evidence type="ECO:0000256" key="4">
    <source>
        <dbReference type="SAM" id="MobiDB-lite"/>
    </source>
</evidence>
<keyword evidence="2 3" id="KW-0040">ANK repeat</keyword>
<sequence length="923" mass="109500">MDDDIFLGLETIQQFDEKMKQFSQQHQFRRQLQRYPVQKILKRSNSFAQSQISTAINSSAHASRKQTISQLEMNPPKRRHCEFYNDEFCMNLFAEKIEYLCTQCYDKNEVVIKELNRVAQELGISLHRVQQFESVQEREQYILSQLQNQVLDSIKQWKQRIDQREIQRRKSDNITINTNSQDKMLDIFDWIEIDTKFRQLKKRLKFALVEMINDKNNTSKISFQLSNRTGDTIQDLLYKKPDTRQIIDELTNLLKTIKNKRNVTNIQLNSPKSVRIEKWNQSKEEQFIAKRLSAKQRLSKLINSSSWNNIAIGEFVSNLDKGQQNKQKRQELESKFESYQSMNEDDLLYLINTSVLLNRCSDKKFIQSAINHLDQDIISDIELQIAENILKSHFDIQKQVNQTRHDFLKERNEIQFIKNRQAKNIQERQEKQNSIKKLQIKMCNILREMKDKTKTTMKQDSEKYNLYYQEYKQGNPIANPYVWKFKEIMMNVIKKKKNERRDQKLGVKSENHKPIFPSKEESLILMNVIRKTHPSSKLRLIPQQQQEYFPTPAKVFNEYKLKVQKKEYEKNQSNFLNFYTGGPKKPRKYSSPQLQFIEGGENKSDWITPEIELIAINKIKRALKAYVSRKRYIREREKKRQKEYQEKEKDPKFFRILSRMKSKNYNSLDIEECYKSLKQAIAQSAGNSKQLLQKGVQMDYSKVKVPHSMIQLKLKQRKLFLALKVGNTNWAEYSGFQFEPQDVNCYDTNMYCPLYHAAQLQSITFCNFLINAGADVNMPCQGGLTPTFAAFITNNIVLINLFISNGANIDILNDEGKNPLCYCSIQMLKELNLQYNPVNSKSQTHRQKSRRTQSNLEQNYSPYAEMKMEPMLNVNDEIKWQQDQIVSLRTFYTKKERDNFYYLKQKAQSQKESENNQENQEQK</sequence>
<feature type="repeat" description="ANK" evidence="3">
    <location>
        <begin position="782"/>
        <end position="814"/>
    </location>
</feature>
<reference evidence="5" key="1">
    <citation type="submission" date="2021-01" db="EMBL/GenBank/DDBJ databases">
        <authorList>
            <consortium name="Genoscope - CEA"/>
            <person name="William W."/>
        </authorList>
    </citation>
    <scope>NUCLEOTIDE SEQUENCE</scope>
</reference>
<dbReference type="GO" id="GO:0004842">
    <property type="term" value="F:ubiquitin-protein transferase activity"/>
    <property type="evidence" value="ECO:0007669"/>
    <property type="project" value="TreeGrafter"/>
</dbReference>
<dbReference type="PROSITE" id="PS50088">
    <property type="entry name" value="ANK_REPEAT"/>
    <property type="match status" value="1"/>
</dbReference>
<gene>
    <name evidence="5" type="ORF">PPRIM_AZ9-3.1.T1200065</name>
</gene>
<evidence type="ECO:0000256" key="3">
    <source>
        <dbReference type="PROSITE-ProRule" id="PRU00023"/>
    </source>
</evidence>
<organism evidence="5 6">
    <name type="scientific">Paramecium primaurelia</name>
    <dbReference type="NCBI Taxonomy" id="5886"/>
    <lineage>
        <taxon>Eukaryota</taxon>
        <taxon>Sar</taxon>
        <taxon>Alveolata</taxon>
        <taxon>Ciliophora</taxon>
        <taxon>Intramacronucleata</taxon>
        <taxon>Oligohymenophorea</taxon>
        <taxon>Peniculida</taxon>
        <taxon>Parameciidae</taxon>
        <taxon>Paramecium</taxon>
    </lineage>
</organism>